<evidence type="ECO:0000256" key="1">
    <source>
        <dbReference type="ARBA" id="ARBA00007637"/>
    </source>
</evidence>
<dbReference type="RefSeq" id="WP_184767010.1">
    <property type="nucleotide sequence ID" value="NZ_JACHGI010000001.1"/>
</dbReference>
<dbReference type="InterPro" id="IPR036291">
    <property type="entry name" value="NAD(P)-bd_dom_sf"/>
</dbReference>
<keyword evidence="3" id="KW-0520">NAD</keyword>
<sequence>MKIVITGSSGLLGRHVAAAIVAAGHDVLGIDAVVPAEGNWAHVSADLTDLGVALQLIRDCDAVVHIAAIPRPLGKAPAEVFKTNVAIAYNVVEAAALSQARRFIYASSFSVLGYPFAENFVDPVYLPIDHNHPIGAQDAYGLSKWLGEEIVEAAVRRRAFSAVSLRMPWIQTPESFFGSIGPRRELAEAARDLWSYLDARDAADAFIKALDWRGDGHLRTYLSAADTYSKQITEELVRRAFPTTPITRPISGHEAIIDNTHALETLGFAPRHSWRDYGN</sequence>
<dbReference type="GO" id="GO:0016491">
    <property type="term" value="F:oxidoreductase activity"/>
    <property type="evidence" value="ECO:0007669"/>
    <property type="project" value="UniProtKB-KW"/>
</dbReference>
<comment type="similarity">
    <text evidence="1">Belongs to the NAD(P)-dependent epimerase/dehydratase family.</text>
</comment>
<dbReference type="PANTHER" id="PTHR43103:SF5">
    <property type="entry name" value="4-EPIMERASE, PUTATIVE (AFU_ORTHOLOGUE AFUA_7G00360)-RELATED"/>
    <property type="match status" value="1"/>
</dbReference>
<dbReference type="SUPFAM" id="SSF51735">
    <property type="entry name" value="NAD(P)-binding Rossmann-fold domains"/>
    <property type="match status" value="1"/>
</dbReference>
<dbReference type="Gene3D" id="3.40.50.720">
    <property type="entry name" value="NAD(P)-binding Rossmann-like Domain"/>
    <property type="match status" value="1"/>
</dbReference>
<evidence type="ECO:0000256" key="2">
    <source>
        <dbReference type="ARBA" id="ARBA00023002"/>
    </source>
</evidence>
<dbReference type="InterPro" id="IPR001509">
    <property type="entry name" value="Epimerase_deHydtase"/>
</dbReference>
<dbReference type="EMBL" id="JACHGI010000001">
    <property type="protein sequence ID" value="MBB6464413.1"/>
    <property type="molecule type" value="Genomic_DNA"/>
</dbReference>
<comment type="caution">
    <text evidence="5">The sequence shown here is derived from an EMBL/GenBank/DDBJ whole genome shotgun (WGS) entry which is preliminary data.</text>
</comment>
<evidence type="ECO:0000259" key="4">
    <source>
        <dbReference type="Pfam" id="PF01370"/>
    </source>
</evidence>
<dbReference type="AlphaFoldDB" id="A0A8E1WAH9"/>
<organism evidence="5 6">
    <name type="scientific">Aminobacter carboxidus</name>
    <dbReference type="NCBI Taxonomy" id="376165"/>
    <lineage>
        <taxon>Bacteria</taxon>
        <taxon>Pseudomonadati</taxon>
        <taxon>Pseudomonadota</taxon>
        <taxon>Alphaproteobacteria</taxon>
        <taxon>Hyphomicrobiales</taxon>
        <taxon>Phyllobacteriaceae</taxon>
        <taxon>Aminobacter</taxon>
    </lineage>
</organism>
<evidence type="ECO:0000313" key="5">
    <source>
        <dbReference type="EMBL" id="MBB6464413.1"/>
    </source>
</evidence>
<evidence type="ECO:0000313" key="6">
    <source>
        <dbReference type="Proteomes" id="UP000532373"/>
    </source>
</evidence>
<accession>A0A8E1WAH9</accession>
<reference evidence="5 6" key="1">
    <citation type="submission" date="2020-08" db="EMBL/GenBank/DDBJ databases">
        <title>Genomic Encyclopedia of Type Strains, Phase IV (KMG-IV): sequencing the most valuable type-strain genomes for metagenomic binning, comparative biology and taxonomic classification.</title>
        <authorList>
            <person name="Goeker M."/>
        </authorList>
    </citation>
    <scope>NUCLEOTIDE SEQUENCE [LARGE SCALE GENOMIC DNA]</scope>
    <source>
        <strain evidence="5 6">DSM 17454</strain>
    </source>
</reference>
<evidence type="ECO:0000256" key="3">
    <source>
        <dbReference type="ARBA" id="ARBA00023027"/>
    </source>
</evidence>
<dbReference type="Proteomes" id="UP000532373">
    <property type="component" value="Unassembled WGS sequence"/>
</dbReference>
<keyword evidence="2" id="KW-0560">Oxidoreductase</keyword>
<dbReference type="Pfam" id="PF01370">
    <property type="entry name" value="Epimerase"/>
    <property type="match status" value="1"/>
</dbReference>
<feature type="domain" description="NAD-dependent epimerase/dehydratase" evidence="4">
    <location>
        <begin position="3"/>
        <end position="212"/>
    </location>
</feature>
<name>A0A8E1WAH9_9HYPH</name>
<gene>
    <name evidence="5" type="ORF">HNQ96_000260</name>
</gene>
<dbReference type="PANTHER" id="PTHR43103">
    <property type="entry name" value="NUCLEOSIDE-DIPHOSPHATE-SUGAR EPIMERASE"/>
    <property type="match status" value="1"/>
</dbReference>
<proteinExistence type="inferred from homology"/>
<protein>
    <submittedName>
        <fullName evidence="5">Nucleoside-diphosphate-sugar epimerase</fullName>
    </submittedName>
</protein>